<evidence type="ECO:0000313" key="8">
    <source>
        <dbReference type="EMBL" id="KAK3916875.1"/>
    </source>
</evidence>
<keyword evidence="2" id="KW-0808">Transferase</keyword>
<feature type="region of interest" description="Disordered" evidence="6">
    <location>
        <begin position="278"/>
        <end position="304"/>
    </location>
</feature>
<dbReference type="Pfam" id="PF17921">
    <property type="entry name" value="Integrase_H2C2"/>
    <property type="match status" value="1"/>
</dbReference>
<keyword evidence="5" id="KW-0378">Hydrolase</keyword>
<dbReference type="PANTHER" id="PTHR37984:SF5">
    <property type="entry name" value="PROTEIN NYNRIN-LIKE"/>
    <property type="match status" value="1"/>
</dbReference>
<dbReference type="GO" id="GO:0003964">
    <property type="term" value="F:RNA-directed DNA polymerase activity"/>
    <property type="evidence" value="ECO:0007669"/>
    <property type="project" value="UniProtKB-EC"/>
</dbReference>
<evidence type="ECO:0000256" key="6">
    <source>
        <dbReference type="SAM" id="MobiDB-lite"/>
    </source>
</evidence>
<dbReference type="Pfam" id="PF00665">
    <property type="entry name" value="rve"/>
    <property type="match status" value="1"/>
</dbReference>
<accession>A0AAE1HAJ4</accession>
<evidence type="ECO:0000256" key="5">
    <source>
        <dbReference type="ARBA" id="ARBA00022759"/>
    </source>
</evidence>
<feature type="compositionally biased region" description="Basic and acidic residues" evidence="6">
    <location>
        <begin position="501"/>
        <end position="523"/>
    </location>
</feature>
<dbReference type="EMBL" id="JAHWGI010000635">
    <property type="protein sequence ID" value="KAK3916875.1"/>
    <property type="molecule type" value="Genomic_DNA"/>
</dbReference>
<dbReference type="InterPro" id="IPR041588">
    <property type="entry name" value="Integrase_H2C2"/>
</dbReference>
<keyword evidence="5" id="KW-0255">Endonuclease</keyword>
<evidence type="ECO:0000256" key="2">
    <source>
        <dbReference type="ARBA" id="ARBA00022679"/>
    </source>
</evidence>
<evidence type="ECO:0000313" key="9">
    <source>
        <dbReference type="Proteomes" id="UP001219518"/>
    </source>
</evidence>
<dbReference type="CDD" id="cd00303">
    <property type="entry name" value="retropepsin_like"/>
    <property type="match status" value="1"/>
</dbReference>
<feature type="region of interest" description="Disordered" evidence="6">
    <location>
        <begin position="1"/>
        <end position="33"/>
    </location>
</feature>
<keyword evidence="3" id="KW-0548">Nucleotidyltransferase</keyword>
<dbReference type="SUPFAM" id="SSF53098">
    <property type="entry name" value="Ribonuclease H-like"/>
    <property type="match status" value="1"/>
</dbReference>
<organism evidence="8 9">
    <name type="scientific">Frankliniella fusca</name>
    <dbReference type="NCBI Taxonomy" id="407009"/>
    <lineage>
        <taxon>Eukaryota</taxon>
        <taxon>Metazoa</taxon>
        <taxon>Ecdysozoa</taxon>
        <taxon>Arthropoda</taxon>
        <taxon>Hexapoda</taxon>
        <taxon>Insecta</taxon>
        <taxon>Pterygota</taxon>
        <taxon>Neoptera</taxon>
        <taxon>Paraneoptera</taxon>
        <taxon>Thysanoptera</taxon>
        <taxon>Terebrantia</taxon>
        <taxon>Thripoidea</taxon>
        <taxon>Thripidae</taxon>
        <taxon>Frankliniella</taxon>
    </lineage>
</organism>
<evidence type="ECO:0000256" key="1">
    <source>
        <dbReference type="ARBA" id="ARBA00012493"/>
    </source>
</evidence>
<dbReference type="Gene3D" id="3.30.420.10">
    <property type="entry name" value="Ribonuclease H-like superfamily/Ribonuclease H"/>
    <property type="match status" value="1"/>
</dbReference>
<dbReference type="FunFam" id="1.10.340.70:FF:000001">
    <property type="entry name" value="Retrovirus-related Pol polyprotein from transposon gypsy-like Protein"/>
    <property type="match status" value="1"/>
</dbReference>
<dbReference type="SUPFAM" id="SSF50630">
    <property type="entry name" value="Acid proteases"/>
    <property type="match status" value="1"/>
</dbReference>
<dbReference type="GO" id="GO:0003676">
    <property type="term" value="F:nucleic acid binding"/>
    <property type="evidence" value="ECO:0007669"/>
    <property type="project" value="InterPro"/>
</dbReference>
<dbReference type="InterPro" id="IPR021109">
    <property type="entry name" value="Peptidase_aspartic_dom_sf"/>
</dbReference>
<evidence type="ECO:0000259" key="7">
    <source>
        <dbReference type="PROSITE" id="PS50994"/>
    </source>
</evidence>
<gene>
    <name evidence="8" type="ORF">KUF71_006433</name>
</gene>
<feature type="domain" description="Integrase catalytic" evidence="7">
    <location>
        <begin position="879"/>
        <end position="1014"/>
    </location>
</feature>
<keyword evidence="4" id="KW-0540">Nuclease</keyword>
<feature type="compositionally biased region" description="Low complexity" evidence="6">
    <location>
        <begin position="278"/>
        <end position="294"/>
    </location>
</feature>
<reference evidence="8" key="1">
    <citation type="submission" date="2021-07" db="EMBL/GenBank/DDBJ databases">
        <authorList>
            <person name="Catto M.A."/>
            <person name="Jacobson A."/>
            <person name="Kennedy G."/>
            <person name="Labadie P."/>
            <person name="Hunt B.G."/>
            <person name="Srinivasan R."/>
        </authorList>
    </citation>
    <scope>NUCLEOTIDE SEQUENCE</scope>
    <source>
        <strain evidence="8">PL_HMW_Pooled</strain>
        <tissue evidence="8">Head</tissue>
    </source>
</reference>
<dbReference type="GO" id="GO:0004519">
    <property type="term" value="F:endonuclease activity"/>
    <property type="evidence" value="ECO:0007669"/>
    <property type="project" value="UniProtKB-KW"/>
</dbReference>
<dbReference type="InterPro" id="IPR036397">
    <property type="entry name" value="RNaseH_sf"/>
</dbReference>
<sequence length="1014" mass="110327">MSRDRRPGRFVRVNPDADDDRVEADAGAAAQAATAAPGPDMAAILQELNALRAAVAAGAVGAAAGAGPAAAAAGPSQAAHAFACELVLPSTMLALRKAVTRYDGRVSYDVFRRDFDDLVSAYPGLTDRQQFILLSSALEKEPKSLLEDLPERSFAALDDALRMAYSKPVHAPTEMRAFFALRQLAEETLEEWSTRVSRAARRAYPDTALVRVTEYAVQQFISGLNAPDVRSAVAGCSFPTMLQALEACRLARSRCPSPPPKRARVAAVSEAIVVEGSPSSTASPAAAAPAARGAAPPPTPAPDSVEARLDRLTKQVETMKKVSCILDTGAQISVTRIGILPGPRAPPSKLRLKDVNGGVSVLYGPRAVELEIGTVKYKFLVFEAEINDECIVGMDFIRGNRGIVDADELKFTLRNPVTHEKFSHPFTLQPSLDVGKFGAGCIYAVARATLGVEIQPYQTATCTVQLSGPSDLSDDDVPKLAQVLRARCVLESDGLVTWPKDGGRPRPRSTDSDLRSIEMEKSSNEGTIARSNSDHHETVAPRCGAASASDPVTTPFSLQTRERSYHVGPTDDVDQSLRVLPFGVVVPSDLLSERQCDFPLAVVPFAPGLIELEIQNNSGSHVILRKGSVVACVHPASLDELIFWYENAPKEVMVQSASLELIPFTDKAEIQLEPRLPPISKDQLPDDLQAMVDRCDLTSDQKTTVADVVRCNHDIFEKWTSGGRGVRKAVIHGEDEWLDAQVSADQRADPDIGPIYAAVQQGQKPHFQEVVCFGPVTRSLWLQFKSLQIVNGVLKRRLEHPSGDSLLSVMQTVVPSSRTKDLVVDYHMGPSSGSHFGVSKCYSLLKERFYWPNMFTTVRDVISSCLRCAQVKGPAQKTRAEMKVFREGMLFGRYHADFLGPLQASEPDGYRYVLVVVEAFSSWPEAIPLRTLQAEEVARALVTHVFSRLGAPYSIVTDQATTFESSLFKEVMDIYKVHKCRISGGKPSSNGKVENYIRSLTRQIAILANEEPSN</sequence>
<dbReference type="InterPro" id="IPR050951">
    <property type="entry name" value="Retrovirus_Pol_polyprotein"/>
</dbReference>
<dbReference type="AlphaFoldDB" id="A0AAE1HAJ4"/>
<keyword evidence="9" id="KW-1185">Reference proteome</keyword>
<feature type="region of interest" description="Disordered" evidence="6">
    <location>
        <begin position="499"/>
        <end position="553"/>
    </location>
</feature>
<protein>
    <recommendedName>
        <fullName evidence="1">RNA-directed DNA polymerase</fullName>
        <ecNumber evidence="1">2.7.7.49</ecNumber>
    </recommendedName>
</protein>
<proteinExistence type="predicted"/>
<dbReference type="InterPro" id="IPR001584">
    <property type="entry name" value="Integrase_cat-core"/>
</dbReference>
<comment type="caution">
    <text evidence="8">The sequence shown here is derived from an EMBL/GenBank/DDBJ whole genome shotgun (WGS) entry which is preliminary data.</text>
</comment>
<dbReference type="Proteomes" id="UP001219518">
    <property type="component" value="Unassembled WGS sequence"/>
</dbReference>
<dbReference type="Gene3D" id="1.10.340.70">
    <property type="match status" value="1"/>
</dbReference>
<dbReference type="GO" id="GO:0015074">
    <property type="term" value="P:DNA integration"/>
    <property type="evidence" value="ECO:0007669"/>
    <property type="project" value="InterPro"/>
</dbReference>
<dbReference type="EC" id="2.7.7.49" evidence="1"/>
<evidence type="ECO:0000256" key="4">
    <source>
        <dbReference type="ARBA" id="ARBA00022722"/>
    </source>
</evidence>
<dbReference type="PANTHER" id="PTHR37984">
    <property type="entry name" value="PROTEIN CBG26694"/>
    <property type="match status" value="1"/>
</dbReference>
<dbReference type="InterPro" id="IPR012337">
    <property type="entry name" value="RNaseH-like_sf"/>
</dbReference>
<reference evidence="8" key="2">
    <citation type="journal article" date="2023" name="BMC Genomics">
        <title>Pest status, molecular evolution, and epigenetic factors derived from the genome assembly of Frankliniella fusca, a thysanopteran phytovirus vector.</title>
        <authorList>
            <person name="Catto M.A."/>
            <person name="Labadie P.E."/>
            <person name="Jacobson A.L."/>
            <person name="Kennedy G.G."/>
            <person name="Srinivasan R."/>
            <person name="Hunt B.G."/>
        </authorList>
    </citation>
    <scope>NUCLEOTIDE SEQUENCE</scope>
    <source>
        <strain evidence="8">PL_HMW_Pooled</strain>
    </source>
</reference>
<dbReference type="PROSITE" id="PS50994">
    <property type="entry name" value="INTEGRASE"/>
    <property type="match status" value="1"/>
</dbReference>
<name>A0AAE1HAJ4_9NEOP</name>
<evidence type="ECO:0000256" key="3">
    <source>
        <dbReference type="ARBA" id="ARBA00022695"/>
    </source>
</evidence>